<name>A0AAV3PEM6_LITER</name>
<dbReference type="EMBL" id="BAABME010001247">
    <property type="protein sequence ID" value="GAA0148497.1"/>
    <property type="molecule type" value="Genomic_DNA"/>
</dbReference>
<protein>
    <recommendedName>
        <fullName evidence="3">Transposase</fullName>
    </recommendedName>
</protein>
<dbReference type="GO" id="GO:0003676">
    <property type="term" value="F:nucleic acid binding"/>
    <property type="evidence" value="ECO:0007669"/>
    <property type="project" value="InterPro"/>
</dbReference>
<accession>A0AAV3PEM6</accession>
<evidence type="ECO:0000313" key="1">
    <source>
        <dbReference type="EMBL" id="GAA0148497.1"/>
    </source>
</evidence>
<organism evidence="1 2">
    <name type="scientific">Lithospermum erythrorhizon</name>
    <name type="common">Purple gromwell</name>
    <name type="synonym">Lithospermum officinale var. erythrorhizon</name>
    <dbReference type="NCBI Taxonomy" id="34254"/>
    <lineage>
        <taxon>Eukaryota</taxon>
        <taxon>Viridiplantae</taxon>
        <taxon>Streptophyta</taxon>
        <taxon>Embryophyta</taxon>
        <taxon>Tracheophyta</taxon>
        <taxon>Spermatophyta</taxon>
        <taxon>Magnoliopsida</taxon>
        <taxon>eudicotyledons</taxon>
        <taxon>Gunneridae</taxon>
        <taxon>Pentapetalae</taxon>
        <taxon>asterids</taxon>
        <taxon>lamiids</taxon>
        <taxon>Boraginales</taxon>
        <taxon>Boraginaceae</taxon>
        <taxon>Boraginoideae</taxon>
        <taxon>Lithospermeae</taxon>
        <taxon>Lithospermum</taxon>
    </lineage>
</organism>
<reference evidence="1 2" key="1">
    <citation type="submission" date="2024-01" db="EMBL/GenBank/DDBJ databases">
        <title>The complete chloroplast genome sequence of Lithospermum erythrorhizon: insights into the phylogenetic relationship among Boraginaceae species and the maternal lineages of purple gromwells.</title>
        <authorList>
            <person name="Okada T."/>
            <person name="Watanabe K."/>
        </authorList>
    </citation>
    <scope>NUCLEOTIDE SEQUENCE [LARGE SCALE GENOMIC DNA]</scope>
</reference>
<gene>
    <name evidence="1" type="ORF">LIER_07921</name>
</gene>
<evidence type="ECO:0000313" key="2">
    <source>
        <dbReference type="Proteomes" id="UP001454036"/>
    </source>
</evidence>
<evidence type="ECO:0008006" key="3">
    <source>
        <dbReference type="Google" id="ProtNLM"/>
    </source>
</evidence>
<proteinExistence type="predicted"/>
<dbReference type="AlphaFoldDB" id="A0AAV3PEM6"/>
<dbReference type="Proteomes" id="UP001454036">
    <property type="component" value="Unassembled WGS sequence"/>
</dbReference>
<keyword evidence="2" id="KW-1185">Reference proteome</keyword>
<dbReference type="PANTHER" id="PTHR47169">
    <property type="entry name" value="OS01G0541250 PROTEIN"/>
    <property type="match status" value="1"/>
</dbReference>
<dbReference type="PANTHER" id="PTHR47169:SF2">
    <property type="entry name" value="OS01G0541250 PROTEIN"/>
    <property type="match status" value="1"/>
</dbReference>
<sequence>MSKSSLHRRIKEARLRFCLSMLENKSGVNSSTSSLTFLEMYDRVVIDEKWFYMSQESEKYYLVPNENEPYRTCKSKRFIPKVMFLVAVDNARPHIDPLDAKFPEAAQGDGFDIQLTCQPPNSLDLNVPDLGYFRAI</sequence>
<dbReference type="Gene3D" id="3.30.420.10">
    <property type="entry name" value="Ribonuclease H-like superfamily/Ribonuclease H"/>
    <property type="match status" value="1"/>
</dbReference>
<dbReference type="InterPro" id="IPR036397">
    <property type="entry name" value="RNaseH_sf"/>
</dbReference>
<comment type="caution">
    <text evidence="1">The sequence shown here is derived from an EMBL/GenBank/DDBJ whole genome shotgun (WGS) entry which is preliminary data.</text>
</comment>